<evidence type="ECO:0000256" key="25">
    <source>
        <dbReference type="PIRSR" id="PIRSR605502-1"/>
    </source>
</evidence>
<dbReference type="Gene3D" id="1.10.4080.10">
    <property type="entry name" value="ADP-ribosylation/Crystallin J1"/>
    <property type="match status" value="1"/>
</dbReference>
<evidence type="ECO:0000256" key="18">
    <source>
        <dbReference type="ARBA" id="ARBA00042398"/>
    </source>
</evidence>
<gene>
    <name evidence="27" type="ORF">HHI36_016420</name>
</gene>
<dbReference type="GO" id="GO:0005759">
    <property type="term" value="C:mitochondrial matrix"/>
    <property type="evidence" value="ECO:0007669"/>
    <property type="project" value="UniProtKB-SubCell"/>
</dbReference>
<evidence type="ECO:0000256" key="17">
    <source>
        <dbReference type="ARBA" id="ARBA00041057"/>
    </source>
</evidence>
<evidence type="ECO:0000256" key="24">
    <source>
        <dbReference type="ARBA" id="ARBA00049015"/>
    </source>
</evidence>
<evidence type="ECO:0000256" key="3">
    <source>
        <dbReference type="ARBA" id="ARBA00004305"/>
    </source>
</evidence>
<dbReference type="PANTHER" id="PTHR16222">
    <property type="entry name" value="ADP-RIBOSYLGLYCOHYDROLASE"/>
    <property type="match status" value="1"/>
</dbReference>
<protein>
    <recommendedName>
        <fullName evidence="17">ADP-ribosylhydrolase ARH3</fullName>
        <ecNumber evidence="7">3.2.1.143</ecNumber>
    </recommendedName>
    <alternativeName>
        <fullName evidence="18">ADP-ribose glycohydrolase ARH3</fullName>
    </alternativeName>
    <alternativeName>
        <fullName evidence="19">ADP-ribosylhydrolase 3</fullName>
    </alternativeName>
    <alternativeName>
        <fullName evidence="22">O-acetyl-ADP-ribose deacetylase ARH3</fullName>
    </alternativeName>
    <alternativeName>
        <fullName evidence="23">Poly(ADP-ribose) glycohydrolase ARH3</fullName>
    </alternativeName>
    <alternativeName>
        <fullName evidence="21">[Protein ADP-ribosylarginine] hydrolase-like protein 2</fullName>
    </alternativeName>
    <alternativeName>
        <fullName evidence="20">[Protein ADP-ribosylserine] hydrolase</fullName>
    </alternativeName>
</protein>
<evidence type="ECO:0000256" key="8">
    <source>
        <dbReference type="ARBA" id="ARBA00022454"/>
    </source>
</evidence>
<dbReference type="SUPFAM" id="SSF101478">
    <property type="entry name" value="ADP-ribosylglycohydrolase"/>
    <property type="match status" value="1"/>
</dbReference>
<dbReference type="InterPro" id="IPR036705">
    <property type="entry name" value="Ribosyl_crysJ1_sf"/>
</dbReference>
<evidence type="ECO:0000256" key="14">
    <source>
        <dbReference type="ARBA" id="ARBA00023128"/>
    </source>
</evidence>
<keyword evidence="9" id="KW-0963">Cytoplasm</keyword>
<dbReference type="GO" id="GO:0006281">
    <property type="term" value="P:DNA repair"/>
    <property type="evidence" value="ECO:0007669"/>
    <property type="project" value="UniProtKB-KW"/>
</dbReference>
<evidence type="ECO:0000313" key="27">
    <source>
        <dbReference type="EMBL" id="KAL3278900.1"/>
    </source>
</evidence>
<name>A0ABD2NKH3_9CUCU</name>
<keyword evidence="26" id="KW-1133">Transmembrane helix</keyword>
<proteinExistence type="inferred from homology"/>
<reference evidence="27 28" key="1">
    <citation type="journal article" date="2021" name="BMC Biol.">
        <title>Horizontally acquired antibacterial genes associated with adaptive radiation of ladybird beetles.</title>
        <authorList>
            <person name="Li H.S."/>
            <person name="Tang X.F."/>
            <person name="Huang Y.H."/>
            <person name="Xu Z.Y."/>
            <person name="Chen M.L."/>
            <person name="Du X.Y."/>
            <person name="Qiu B.Y."/>
            <person name="Chen P.T."/>
            <person name="Zhang W."/>
            <person name="Slipinski A."/>
            <person name="Escalona H.E."/>
            <person name="Waterhouse R.M."/>
            <person name="Zwick A."/>
            <person name="Pang H."/>
        </authorList>
    </citation>
    <scope>NUCLEOTIDE SEQUENCE [LARGE SCALE GENOMIC DNA]</scope>
    <source>
        <strain evidence="27">SYSU2018</strain>
    </source>
</reference>
<feature type="binding site" evidence="25">
    <location>
        <position position="345"/>
    </location>
    <ligand>
        <name>Mg(2+)</name>
        <dbReference type="ChEBI" id="CHEBI:18420"/>
        <label>1</label>
    </ligand>
</feature>
<keyword evidence="14" id="KW-0496">Mitochondrion</keyword>
<evidence type="ECO:0000256" key="20">
    <source>
        <dbReference type="ARBA" id="ARBA00042722"/>
    </source>
</evidence>
<dbReference type="EMBL" id="JABFTP020000124">
    <property type="protein sequence ID" value="KAL3278900.1"/>
    <property type="molecule type" value="Genomic_DNA"/>
</dbReference>
<keyword evidence="8" id="KW-0158">Chromosome</keyword>
<dbReference type="GO" id="GO:0046872">
    <property type="term" value="F:metal ion binding"/>
    <property type="evidence" value="ECO:0007669"/>
    <property type="project" value="UniProtKB-KW"/>
</dbReference>
<dbReference type="EC" id="3.2.1.143" evidence="7"/>
<evidence type="ECO:0000256" key="22">
    <source>
        <dbReference type="ARBA" id="ARBA00043187"/>
    </source>
</evidence>
<evidence type="ECO:0000256" key="19">
    <source>
        <dbReference type="ARBA" id="ARBA00042471"/>
    </source>
</evidence>
<comment type="similarity">
    <text evidence="5">Belongs to the ADP-ribosylglycohydrolase family.</text>
</comment>
<comment type="caution">
    <text evidence="27">The sequence shown here is derived from an EMBL/GenBank/DDBJ whole genome shotgun (WGS) entry which is preliminary data.</text>
</comment>
<comment type="subunit">
    <text evidence="6">Monomer.</text>
</comment>
<feature type="binding site" evidence="25">
    <location>
        <position position="105"/>
    </location>
    <ligand>
        <name>Mg(2+)</name>
        <dbReference type="ChEBI" id="CHEBI:18420"/>
        <label>1</label>
    </ligand>
</feature>
<evidence type="ECO:0000256" key="12">
    <source>
        <dbReference type="ARBA" id="ARBA00022801"/>
    </source>
</evidence>
<keyword evidence="16" id="KW-0539">Nucleus</keyword>
<keyword evidence="12" id="KW-0378">Hydrolase</keyword>
<evidence type="ECO:0000256" key="26">
    <source>
        <dbReference type="SAM" id="Phobius"/>
    </source>
</evidence>
<keyword evidence="13 25" id="KW-0460">Magnesium</keyword>
<keyword evidence="15" id="KW-0234">DNA repair</keyword>
<organism evidence="27 28">
    <name type="scientific">Cryptolaemus montrouzieri</name>
    <dbReference type="NCBI Taxonomy" id="559131"/>
    <lineage>
        <taxon>Eukaryota</taxon>
        <taxon>Metazoa</taxon>
        <taxon>Ecdysozoa</taxon>
        <taxon>Arthropoda</taxon>
        <taxon>Hexapoda</taxon>
        <taxon>Insecta</taxon>
        <taxon>Pterygota</taxon>
        <taxon>Neoptera</taxon>
        <taxon>Endopterygota</taxon>
        <taxon>Coleoptera</taxon>
        <taxon>Polyphaga</taxon>
        <taxon>Cucujiformia</taxon>
        <taxon>Coccinelloidea</taxon>
        <taxon>Coccinellidae</taxon>
        <taxon>Scymninae</taxon>
        <taxon>Scymnini</taxon>
        <taxon>Cryptolaemus</taxon>
    </lineage>
</organism>
<evidence type="ECO:0000256" key="10">
    <source>
        <dbReference type="ARBA" id="ARBA00022723"/>
    </source>
</evidence>
<feature type="binding site" evidence="25">
    <location>
        <position position="343"/>
    </location>
    <ligand>
        <name>Mg(2+)</name>
        <dbReference type="ChEBI" id="CHEBI:18420"/>
        <label>1</label>
    </ligand>
</feature>
<comment type="cofactor">
    <cofactor evidence="25">
        <name>Mg(2+)</name>
        <dbReference type="ChEBI" id="CHEBI:18420"/>
    </cofactor>
    <text evidence="25">Binds 2 magnesium ions per subunit.</text>
</comment>
<feature type="binding site" evidence="25">
    <location>
        <position position="106"/>
    </location>
    <ligand>
        <name>Mg(2+)</name>
        <dbReference type="ChEBI" id="CHEBI:18420"/>
        <label>1</label>
    </ligand>
</feature>
<keyword evidence="26" id="KW-0812">Transmembrane</keyword>
<feature type="binding site" evidence="25">
    <location>
        <position position="346"/>
    </location>
    <ligand>
        <name>Mg(2+)</name>
        <dbReference type="ChEBI" id="CHEBI:18420"/>
        <label>1</label>
    </ligand>
</feature>
<dbReference type="InterPro" id="IPR050792">
    <property type="entry name" value="ADP-ribosylglycohydrolase"/>
</dbReference>
<evidence type="ECO:0000256" key="9">
    <source>
        <dbReference type="ARBA" id="ARBA00022490"/>
    </source>
</evidence>
<evidence type="ECO:0000256" key="23">
    <source>
        <dbReference type="ARBA" id="ARBA00043193"/>
    </source>
</evidence>
<dbReference type="FunFam" id="1.10.4080.10:FF:000001">
    <property type="entry name" value="ADP-ribose glycohydrolase ARH3"/>
    <property type="match status" value="1"/>
</dbReference>
<accession>A0ABD2NKH3</accession>
<evidence type="ECO:0000256" key="4">
    <source>
        <dbReference type="ARBA" id="ARBA00004496"/>
    </source>
</evidence>
<comment type="catalytic activity">
    <reaction evidence="24">
        <text>alpha-NAD(+) + H2O = ADP-D-ribose + nicotinamide + H(+)</text>
        <dbReference type="Rhea" id="RHEA:68792"/>
        <dbReference type="ChEBI" id="CHEBI:15377"/>
        <dbReference type="ChEBI" id="CHEBI:15378"/>
        <dbReference type="ChEBI" id="CHEBI:17154"/>
        <dbReference type="ChEBI" id="CHEBI:57967"/>
        <dbReference type="ChEBI" id="CHEBI:77017"/>
    </reaction>
</comment>
<dbReference type="InterPro" id="IPR005502">
    <property type="entry name" value="Ribosyl_crysJ1"/>
</dbReference>
<evidence type="ECO:0000256" key="11">
    <source>
        <dbReference type="ARBA" id="ARBA00022763"/>
    </source>
</evidence>
<evidence type="ECO:0000256" key="16">
    <source>
        <dbReference type="ARBA" id="ARBA00023242"/>
    </source>
</evidence>
<keyword evidence="11" id="KW-0227">DNA damage</keyword>
<dbReference type="GO" id="GO:0140290">
    <property type="term" value="P:peptidyl-serine ADP-deribosylation"/>
    <property type="evidence" value="ECO:0007669"/>
    <property type="project" value="UniProtKB-ARBA"/>
</dbReference>
<dbReference type="GO" id="GO:0005634">
    <property type="term" value="C:nucleus"/>
    <property type="evidence" value="ECO:0007669"/>
    <property type="project" value="UniProtKB-SubCell"/>
</dbReference>
<evidence type="ECO:0000313" key="28">
    <source>
        <dbReference type="Proteomes" id="UP001516400"/>
    </source>
</evidence>
<evidence type="ECO:0000256" key="21">
    <source>
        <dbReference type="ARBA" id="ARBA00042850"/>
    </source>
</evidence>
<dbReference type="PANTHER" id="PTHR16222:SF24">
    <property type="entry name" value="ADP-RIBOSYLHYDROLASE ARH3"/>
    <property type="match status" value="1"/>
</dbReference>
<sequence length="397" mass="44614">MCFAHYFSLFLYSDKTFYLSIIVIVTVFSFPFSASSMHKYTMSKTSYDILKSKFRGCLLGSLLGDCLGAPFEGDNMTTGDKLVIKNYLDKLEEPGFKCPFKPYTDDTAMTRSVAKALIDKPEPDFKFLAKLFVKEYFLEPNRGYGQNVVSVFQKLRQNKFEDVFKPASEQFNGSGSLGNGGAMRIAPVALYYFDKYNIMIDVVTNATKITHTNPLGVNGALLQSIAIQECLLEPQGEKLNVHNFVKKLLDKMKVFEYEDEDDLDGVIEEPYREKLLTVQNLLLRTYDQDELYDEILETLGNSIVALNSVPTAVYCFLKACAETPDLRNIFRNTIEYAIGLGGDTDTIASMAGAIAGAYVGEENLNVNLVRHCEKHNEIIEMADNLLAARQEIEKKVS</sequence>
<evidence type="ECO:0000256" key="13">
    <source>
        <dbReference type="ARBA" id="ARBA00022842"/>
    </source>
</evidence>
<evidence type="ECO:0000256" key="1">
    <source>
        <dbReference type="ARBA" id="ARBA00004123"/>
    </source>
</evidence>
<evidence type="ECO:0000256" key="7">
    <source>
        <dbReference type="ARBA" id="ARBA00012255"/>
    </source>
</evidence>
<dbReference type="Pfam" id="PF03747">
    <property type="entry name" value="ADP_ribosyl_GH"/>
    <property type="match status" value="1"/>
</dbReference>
<dbReference type="Proteomes" id="UP001516400">
    <property type="component" value="Unassembled WGS sequence"/>
</dbReference>
<dbReference type="AlphaFoldDB" id="A0ABD2NKH3"/>
<evidence type="ECO:0000256" key="5">
    <source>
        <dbReference type="ARBA" id="ARBA00010702"/>
    </source>
</evidence>
<evidence type="ECO:0000256" key="2">
    <source>
        <dbReference type="ARBA" id="ARBA00004286"/>
    </source>
</evidence>
<keyword evidence="10 25" id="KW-0479">Metal-binding</keyword>
<dbReference type="GO" id="GO:0004649">
    <property type="term" value="F:poly(ADP-ribose) glycohydrolase activity"/>
    <property type="evidence" value="ECO:0007669"/>
    <property type="project" value="UniProtKB-EC"/>
</dbReference>
<feature type="binding site" evidence="25">
    <location>
        <position position="104"/>
    </location>
    <ligand>
        <name>Mg(2+)</name>
        <dbReference type="ChEBI" id="CHEBI:18420"/>
        <label>1</label>
    </ligand>
</feature>
<keyword evidence="26" id="KW-0472">Membrane</keyword>
<feature type="transmembrane region" description="Helical" evidence="26">
    <location>
        <begin position="16"/>
        <end position="34"/>
    </location>
</feature>
<keyword evidence="28" id="KW-1185">Reference proteome</keyword>
<evidence type="ECO:0000256" key="15">
    <source>
        <dbReference type="ARBA" id="ARBA00023204"/>
    </source>
</evidence>
<comment type="subcellular location">
    <subcellularLocation>
        <location evidence="2">Chromosome</location>
    </subcellularLocation>
    <subcellularLocation>
        <location evidence="4">Cytoplasm</location>
    </subcellularLocation>
    <subcellularLocation>
        <location evidence="3">Mitochondrion matrix</location>
    </subcellularLocation>
    <subcellularLocation>
        <location evidence="1">Nucleus</location>
    </subcellularLocation>
</comment>
<dbReference type="GO" id="GO:0005694">
    <property type="term" value="C:chromosome"/>
    <property type="evidence" value="ECO:0007669"/>
    <property type="project" value="UniProtKB-SubCell"/>
</dbReference>
<evidence type="ECO:0000256" key="6">
    <source>
        <dbReference type="ARBA" id="ARBA00011245"/>
    </source>
</evidence>